<dbReference type="Gene3D" id="2.40.50.320">
    <property type="entry name" value="Copper binding periplasmic protein CusF"/>
    <property type="match status" value="1"/>
</dbReference>
<gene>
    <name evidence="2" type="ORF">ABOZ73_00285</name>
</gene>
<keyword evidence="1" id="KW-0732">Signal</keyword>
<reference evidence="2" key="1">
    <citation type="submission" date="2024-06" db="EMBL/GenBank/DDBJ databases">
        <title>Caulobacter inopinatus, sp. nov.</title>
        <authorList>
            <person name="Donachie S.P."/>
        </authorList>
    </citation>
    <scope>NUCLEOTIDE SEQUENCE</scope>
    <source>
        <strain evidence="2">73W</strain>
    </source>
</reference>
<feature type="chain" id="PRO_5044287873" evidence="1">
    <location>
        <begin position="20"/>
        <end position="102"/>
    </location>
</feature>
<feature type="signal peptide" evidence="1">
    <location>
        <begin position="1"/>
        <end position="19"/>
    </location>
</feature>
<sequence>MKSALIAAAVLAIASPALAQSHDHHAAPAAKSAGAEGVGVVKSIDVKAGKAVIAHEPMPALSWPAMTMAFKVTDKAGLAAVKPGQKVRFTVTGQTVTAIKAY</sequence>
<dbReference type="InterPro" id="IPR021647">
    <property type="entry name" value="CusF_Ec"/>
</dbReference>
<evidence type="ECO:0000256" key="1">
    <source>
        <dbReference type="SAM" id="SignalP"/>
    </source>
</evidence>
<dbReference type="InterPro" id="IPR042230">
    <property type="entry name" value="CusF_sf"/>
</dbReference>
<name>A0AB39KUB9_9CAUL</name>
<protein>
    <submittedName>
        <fullName evidence="2">Copper-binding protein</fullName>
    </submittedName>
</protein>
<accession>A0AB39KUB9</accession>
<proteinExistence type="predicted"/>
<dbReference type="RefSeq" id="WP_369059786.1">
    <property type="nucleotide sequence ID" value="NZ_CP158375.1"/>
</dbReference>
<dbReference type="EMBL" id="CP158375">
    <property type="protein sequence ID" value="XDO96904.1"/>
    <property type="molecule type" value="Genomic_DNA"/>
</dbReference>
<organism evidence="2">
    <name type="scientific">Caulobacter sp. 73W</name>
    <dbReference type="NCBI Taxonomy" id="3161137"/>
    <lineage>
        <taxon>Bacteria</taxon>
        <taxon>Pseudomonadati</taxon>
        <taxon>Pseudomonadota</taxon>
        <taxon>Alphaproteobacteria</taxon>
        <taxon>Caulobacterales</taxon>
        <taxon>Caulobacteraceae</taxon>
        <taxon>Caulobacter</taxon>
    </lineage>
</organism>
<dbReference type="Pfam" id="PF11604">
    <property type="entry name" value="CusF_Ec"/>
    <property type="match status" value="1"/>
</dbReference>
<dbReference type="AlphaFoldDB" id="A0AB39KUB9"/>
<evidence type="ECO:0000313" key="2">
    <source>
        <dbReference type="EMBL" id="XDO96904.1"/>
    </source>
</evidence>